<gene>
    <name evidence="2" type="ORF">CP523_04795</name>
    <name evidence="3" type="ORF">NH397_13050</name>
</gene>
<protein>
    <submittedName>
        <fullName evidence="2">Uncharacterized protein</fullName>
    </submittedName>
</protein>
<dbReference type="EMBL" id="CP099799">
    <property type="protein sequence ID" value="USS00403.1"/>
    <property type="molecule type" value="Genomic_DNA"/>
</dbReference>
<keyword evidence="1" id="KW-0812">Transmembrane</keyword>
<evidence type="ECO:0000313" key="4">
    <source>
        <dbReference type="Proteomes" id="UP000280586"/>
    </source>
</evidence>
<keyword evidence="1" id="KW-1133">Transmembrane helix</keyword>
<reference evidence="3" key="2">
    <citation type="submission" date="2022-06" db="EMBL/GenBank/DDBJ databases">
        <authorList>
            <person name="Holder M.E."/>
            <person name="Ajami N.J."/>
            <person name="Petrosino J.F."/>
        </authorList>
    </citation>
    <scope>NUCLEOTIDE SEQUENCE</scope>
    <source>
        <strain evidence="3">RMA 8861</strain>
    </source>
</reference>
<evidence type="ECO:0000256" key="1">
    <source>
        <dbReference type="SAM" id="Phobius"/>
    </source>
</evidence>
<name>A0A9N7JJN1_CLOSE</name>
<keyword evidence="1" id="KW-0472">Membrane</keyword>
<feature type="transmembrane region" description="Helical" evidence="1">
    <location>
        <begin position="32"/>
        <end position="54"/>
    </location>
</feature>
<dbReference type="GeneID" id="303560000"/>
<reference evidence="2 4" key="1">
    <citation type="submission" date="2017-09" db="EMBL/GenBank/DDBJ databases">
        <authorList>
            <person name="Thomas P."/>
            <person name="Seyboldt C."/>
        </authorList>
    </citation>
    <scope>NUCLEOTIDE SEQUENCE [LARGE SCALE GENOMIC DNA]</scope>
    <source>
        <strain evidence="2 4">DSM 7534</strain>
    </source>
</reference>
<dbReference type="AlphaFoldDB" id="A0A9N7JJN1"/>
<dbReference type="KEGG" id="csep:CP523_04795"/>
<proteinExistence type="predicted"/>
<evidence type="ECO:0000313" key="2">
    <source>
        <dbReference type="EMBL" id="AYE33838.1"/>
    </source>
</evidence>
<evidence type="ECO:0000313" key="5">
    <source>
        <dbReference type="Proteomes" id="UP001055437"/>
    </source>
</evidence>
<dbReference type="Proteomes" id="UP001055437">
    <property type="component" value="Chromosome"/>
</dbReference>
<evidence type="ECO:0000313" key="3">
    <source>
        <dbReference type="EMBL" id="USS00403.1"/>
    </source>
</evidence>
<dbReference type="EMBL" id="CP023671">
    <property type="protein sequence ID" value="AYE33838.1"/>
    <property type="molecule type" value="Genomic_DNA"/>
</dbReference>
<dbReference type="RefSeq" id="WP_066675787.1">
    <property type="nucleotide sequence ID" value="NZ_CABMIZ010000011.1"/>
</dbReference>
<accession>A0A9N7JJN1</accession>
<dbReference type="Proteomes" id="UP000280586">
    <property type="component" value="Chromosome"/>
</dbReference>
<keyword evidence="5" id="KW-1185">Reference proteome</keyword>
<sequence>MTFNIICILSPIIINVYDVKKKSEFYSDASMLILKILMTIIMILFDIYIFFYLLPKVIMKIFKKLSIKHYKNKPIFSAEKTVLVKDDSIEVTYDNKKLIIPLKENIFAHEFKGNIIIASIFLKNKINKVYPVIIPVTAFENEENKDEFIRNINEKGCFIGTKVNS</sequence>
<organism evidence="2 4">
    <name type="scientific">Clostridium septicum</name>
    <dbReference type="NCBI Taxonomy" id="1504"/>
    <lineage>
        <taxon>Bacteria</taxon>
        <taxon>Bacillati</taxon>
        <taxon>Bacillota</taxon>
        <taxon>Clostridia</taxon>
        <taxon>Eubacteriales</taxon>
        <taxon>Clostridiaceae</taxon>
        <taxon>Clostridium</taxon>
    </lineage>
</organism>